<keyword evidence="1" id="KW-0677">Repeat</keyword>
<dbReference type="InParanoid" id="A0A163JQR8"/>
<gene>
    <name evidence="5" type="primary">ABSGL_06944.1 scaffold 8710</name>
</gene>
<name>A0A163JQR8_ABSGL</name>
<comment type="subunit">
    <text evidence="3">Component of the ER membrane protein complex (EMC).</text>
</comment>
<protein>
    <recommendedName>
        <fullName evidence="3">ER membrane protein complex subunit 2</fullName>
    </recommendedName>
</protein>
<dbReference type="STRING" id="4829.A0A163JQR8"/>
<dbReference type="PANTHER" id="PTHR12760">
    <property type="entry name" value="TETRATRICOPEPTIDE REPEAT PROTEIN"/>
    <property type="match status" value="1"/>
</dbReference>
<dbReference type="OrthoDB" id="124397at2759"/>
<dbReference type="InterPro" id="IPR011990">
    <property type="entry name" value="TPR-like_helical_dom_sf"/>
</dbReference>
<comment type="subcellular location">
    <subcellularLocation>
        <location evidence="3">Endoplasmic reticulum membrane</location>
        <topology evidence="3">Peripheral membrane protein</topology>
        <orientation evidence="3">Cytoplasmic side</orientation>
    </subcellularLocation>
</comment>
<dbReference type="GO" id="GO:0072546">
    <property type="term" value="C:EMC complex"/>
    <property type="evidence" value="ECO:0007669"/>
    <property type="project" value="UniProtKB-UniRule"/>
</dbReference>
<dbReference type="SUPFAM" id="SSF48452">
    <property type="entry name" value="TPR-like"/>
    <property type="match status" value="1"/>
</dbReference>
<keyword evidence="3" id="KW-0256">Endoplasmic reticulum</keyword>
<evidence type="ECO:0000259" key="4">
    <source>
        <dbReference type="Pfam" id="PF22890"/>
    </source>
</evidence>
<comment type="similarity">
    <text evidence="3">Belongs to the EMC2 family.</text>
</comment>
<keyword evidence="6" id="KW-1185">Reference proteome</keyword>
<organism evidence="5">
    <name type="scientific">Absidia glauca</name>
    <name type="common">Pin mould</name>
    <dbReference type="NCBI Taxonomy" id="4829"/>
    <lineage>
        <taxon>Eukaryota</taxon>
        <taxon>Fungi</taxon>
        <taxon>Fungi incertae sedis</taxon>
        <taxon>Mucoromycota</taxon>
        <taxon>Mucoromycotina</taxon>
        <taxon>Mucoromycetes</taxon>
        <taxon>Mucorales</taxon>
        <taxon>Cunninghamellaceae</taxon>
        <taxon>Absidia</taxon>
    </lineage>
</organism>
<comment type="function">
    <text evidence="3">Part of the endoplasmic reticulum membrane protein complex (EMC) that enables the energy-independent insertion into endoplasmic reticulum membranes of newly synthesized membrane proteins.</text>
</comment>
<keyword evidence="2" id="KW-0802">TPR repeat</keyword>
<dbReference type="OMA" id="EWTLNEQ"/>
<dbReference type="FunCoup" id="A0A163JQR8">
    <property type="interactions" value="295"/>
</dbReference>
<reference evidence="5" key="1">
    <citation type="submission" date="2016-04" db="EMBL/GenBank/DDBJ databases">
        <authorList>
            <person name="Evans L.H."/>
            <person name="Alamgir A."/>
            <person name="Owens N."/>
            <person name="Weber N.D."/>
            <person name="Virtaneva K."/>
            <person name="Barbian K."/>
            <person name="Babar A."/>
            <person name="Rosenke K."/>
        </authorList>
    </citation>
    <scope>NUCLEOTIDE SEQUENCE [LARGE SCALE GENOMIC DNA]</scope>
    <source>
        <strain evidence="5">CBS 101.48</strain>
    </source>
</reference>
<dbReference type="InterPro" id="IPR019734">
    <property type="entry name" value="TPR_rpt"/>
</dbReference>
<evidence type="ECO:0000256" key="3">
    <source>
        <dbReference type="RuleBase" id="RU367091"/>
    </source>
</evidence>
<sequence length="323" mass="37689">MPRFDYKQALEELKTYRLTNERRSETVAALGACLIRGNYTSKLGDEGIGDNWSRDIYARTSTYLFFFFLYHVVWPLYEQICIAALDVDDQELANVCIDHLQKRFGESSLRFRRLLGLRHEAAGRLDEAQAVYDSILQEDETNMVSTDKKKRDHAININLCTIIIKLAAKRQIALLKARNKDQEVVEALTKYLDTFYDDFEAWLELCDVYLNKYMYEQAAFCCEELILLQPTNHIIYLKYAEILYTLQQYTLALKHYCKVLELCTDHVRALYGLHLCASKLLKDNEVQHAGNLHALAVERLLDIYQKQPQDQRKLVESYLSSIE</sequence>
<keyword evidence="3" id="KW-0472">Membrane</keyword>
<dbReference type="InterPro" id="IPR039856">
    <property type="entry name" value="EMC2-like"/>
</dbReference>
<dbReference type="Gene3D" id="1.25.40.10">
    <property type="entry name" value="Tetratricopeptide repeat domain"/>
    <property type="match status" value="1"/>
</dbReference>
<dbReference type="Pfam" id="PF22890">
    <property type="entry name" value="TPR_EMC2"/>
    <property type="match status" value="1"/>
</dbReference>
<proteinExistence type="inferred from homology"/>
<feature type="domain" description="EMC2 TPR-like" evidence="4">
    <location>
        <begin position="165"/>
        <end position="245"/>
    </location>
</feature>
<dbReference type="EMBL" id="LT553522">
    <property type="protein sequence ID" value="SAM01203.1"/>
    <property type="molecule type" value="Genomic_DNA"/>
</dbReference>
<evidence type="ECO:0000256" key="2">
    <source>
        <dbReference type="ARBA" id="ARBA00022803"/>
    </source>
</evidence>
<dbReference type="InterPro" id="IPR055217">
    <property type="entry name" value="TPR_EMC2"/>
</dbReference>
<evidence type="ECO:0000256" key="1">
    <source>
        <dbReference type="ARBA" id="ARBA00022737"/>
    </source>
</evidence>
<dbReference type="SMART" id="SM00028">
    <property type="entry name" value="TPR"/>
    <property type="match status" value="3"/>
</dbReference>
<dbReference type="AlphaFoldDB" id="A0A163JQR8"/>
<accession>A0A163JQR8</accession>
<evidence type="ECO:0000313" key="6">
    <source>
        <dbReference type="Proteomes" id="UP000078561"/>
    </source>
</evidence>
<dbReference type="Proteomes" id="UP000078561">
    <property type="component" value="Unassembled WGS sequence"/>
</dbReference>
<evidence type="ECO:0000313" key="5">
    <source>
        <dbReference type="EMBL" id="SAM01203.1"/>
    </source>
</evidence>